<dbReference type="AlphaFoldDB" id="A0A9P7MBD7"/>
<gene>
    <name evidence="2" type="ORF">E4U60_002828</name>
</gene>
<dbReference type="PANTHER" id="PTHR35870">
    <property type="entry name" value="PROTEIN, PUTATIVE (AFU_ORTHOLOGUE AFUA_5G03330)-RELATED"/>
    <property type="match status" value="1"/>
</dbReference>
<dbReference type="EMBL" id="SRPO01000232">
    <property type="protein sequence ID" value="KAG5936048.1"/>
    <property type="molecule type" value="Genomic_DNA"/>
</dbReference>
<dbReference type="Proteomes" id="UP000706124">
    <property type="component" value="Unassembled WGS sequence"/>
</dbReference>
<dbReference type="PANTHER" id="PTHR35870:SF6">
    <property type="entry name" value="MGS207 PROTEIN"/>
    <property type="match status" value="1"/>
</dbReference>
<proteinExistence type="predicted"/>
<evidence type="ECO:0000256" key="1">
    <source>
        <dbReference type="ARBA" id="ARBA00023002"/>
    </source>
</evidence>
<reference evidence="2 3" key="1">
    <citation type="journal article" date="2020" name="bioRxiv">
        <title>Whole genome comparisons of ergot fungi reveals the divergence and evolution of species within the genus Claviceps are the result of varying mechanisms driving genome evolution and host range expansion.</title>
        <authorList>
            <person name="Wyka S.A."/>
            <person name="Mondo S.J."/>
            <person name="Liu M."/>
            <person name="Dettman J."/>
            <person name="Nalam V."/>
            <person name="Broders K.D."/>
        </authorList>
    </citation>
    <scope>NUCLEOTIDE SEQUENCE [LARGE SCALE GENOMIC DNA]</scope>
    <source>
        <strain evidence="2 3">CCC 1485</strain>
    </source>
</reference>
<name>A0A9P7MBD7_9HYPO</name>
<sequence length="406" mass="46455">MSGILSYILGGGNRVQAIPVPSVEVHHVETDPDRRARSLKHLLKANHVNYSLVSSQIRYDNQNAPFLSSAYLLGATPNQLHEIYETQASESKLEAWTPSPAELMDSDWADFLGDKQYQRAYLDYFEDKLAMDYAYDWKKAVEHYLFSCEKPLVHGLISGLGHALIQLGLAYEMDSKEIAMEALALTSVQHDFLYDYSSDTSFTKKSSISSSDSIFDLLDLMSKDDELDSLPGSRGFGDLELIFKENEEVVMKYWNAWDLSDPLTAFKESQQAAVALLVTAVDPARKDYNVFLLHLLTTSHAIRTLLFFFPVRYHINLVRQWWLLVIALYIVRGRPCLISANVDENPDERDWKWVQHTALTSSFSKDAHFLQGLRAMRDLACTWGDDDKYYLRAATTFLDNFRGWHH</sequence>
<comment type="caution">
    <text evidence="2">The sequence shown here is derived from an EMBL/GenBank/DDBJ whole genome shotgun (WGS) entry which is preliminary data.</text>
</comment>
<dbReference type="Pfam" id="PF14027">
    <property type="entry name" value="Questin_oxidase"/>
    <property type="match status" value="1"/>
</dbReference>
<evidence type="ECO:0000313" key="2">
    <source>
        <dbReference type="EMBL" id="KAG5936048.1"/>
    </source>
</evidence>
<accession>A0A9P7MBD7</accession>
<protein>
    <recommendedName>
        <fullName evidence="4">MGS207 protein</fullName>
    </recommendedName>
</protein>
<dbReference type="InterPro" id="IPR025337">
    <property type="entry name" value="Questin_oxidase-like"/>
</dbReference>
<keyword evidence="3" id="KW-1185">Reference proteome</keyword>
<evidence type="ECO:0008006" key="4">
    <source>
        <dbReference type="Google" id="ProtNLM"/>
    </source>
</evidence>
<dbReference type="GO" id="GO:0016491">
    <property type="term" value="F:oxidoreductase activity"/>
    <property type="evidence" value="ECO:0007669"/>
    <property type="project" value="UniProtKB-KW"/>
</dbReference>
<evidence type="ECO:0000313" key="3">
    <source>
        <dbReference type="Proteomes" id="UP000706124"/>
    </source>
</evidence>
<keyword evidence="1" id="KW-0560">Oxidoreductase</keyword>
<organism evidence="2 3">
    <name type="scientific">Claviceps pazoutovae</name>
    <dbReference type="NCBI Taxonomy" id="1649127"/>
    <lineage>
        <taxon>Eukaryota</taxon>
        <taxon>Fungi</taxon>
        <taxon>Dikarya</taxon>
        <taxon>Ascomycota</taxon>
        <taxon>Pezizomycotina</taxon>
        <taxon>Sordariomycetes</taxon>
        <taxon>Hypocreomycetidae</taxon>
        <taxon>Hypocreales</taxon>
        <taxon>Clavicipitaceae</taxon>
        <taxon>Claviceps</taxon>
    </lineage>
</organism>
<dbReference type="OrthoDB" id="10265971at2759"/>